<dbReference type="RefSeq" id="XP_004991254.1">
    <property type="nucleotide sequence ID" value="XM_004991197.1"/>
</dbReference>
<evidence type="ECO:0000256" key="4">
    <source>
        <dbReference type="ARBA" id="ARBA00022989"/>
    </source>
</evidence>
<feature type="transmembrane region" description="Helical" evidence="6">
    <location>
        <begin position="82"/>
        <end position="100"/>
    </location>
</feature>
<dbReference type="Gene3D" id="1.10.10.1740">
    <property type="entry name" value="Transmembrane protein 14-like"/>
    <property type="match status" value="1"/>
</dbReference>
<evidence type="ECO:0000313" key="7">
    <source>
        <dbReference type="EMBL" id="EGD76882.1"/>
    </source>
</evidence>
<dbReference type="PANTHER" id="PTHR12668:SF43">
    <property type="entry name" value="TRANSMEMBRANE PROTEIN 14 HOMOLOG"/>
    <property type="match status" value="1"/>
</dbReference>
<accession>F2UID3</accession>
<evidence type="ECO:0000256" key="3">
    <source>
        <dbReference type="ARBA" id="ARBA00022692"/>
    </source>
</evidence>
<organism evidence="8">
    <name type="scientific">Salpingoeca rosetta (strain ATCC 50818 / BSB-021)</name>
    <dbReference type="NCBI Taxonomy" id="946362"/>
    <lineage>
        <taxon>Eukaryota</taxon>
        <taxon>Choanoflagellata</taxon>
        <taxon>Craspedida</taxon>
        <taxon>Salpingoecidae</taxon>
        <taxon>Salpingoeca</taxon>
    </lineage>
</organism>
<dbReference type="EMBL" id="GL832975">
    <property type="protein sequence ID" value="EGD76882.1"/>
    <property type="molecule type" value="Genomic_DNA"/>
</dbReference>
<evidence type="ECO:0000256" key="2">
    <source>
        <dbReference type="ARBA" id="ARBA00007590"/>
    </source>
</evidence>
<feature type="transmembrane region" description="Helical" evidence="6">
    <location>
        <begin position="55"/>
        <end position="73"/>
    </location>
</feature>
<evidence type="ECO:0000256" key="1">
    <source>
        <dbReference type="ARBA" id="ARBA00004370"/>
    </source>
</evidence>
<evidence type="ECO:0000313" key="8">
    <source>
        <dbReference type="Proteomes" id="UP000007799"/>
    </source>
</evidence>
<dbReference type="GO" id="GO:0016020">
    <property type="term" value="C:membrane"/>
    <property type="evidence" value="ECO:0007669"/>
    <property type="project" value="UniProtKB-SubCell"/>
</dbReference>
<dbReference type="OrthoDB" id="5620at2759"/>
<dbReference type="PANTHER" id="PTHR12668">
    <property type="entry name" value="TRANSMEMBRANE PROTEIN 14, 15"/>
    <property type="match status" value="1"/>
</dbReference>
<gene>
    <name evidence="7" type="ORF">PTSG_08229</name>
</gene>
<keyword evidence="3 6" id="KW-0812">Transmembrane</keyword>
<proteinExistence type="inferred from homology"/>
<comment type="similarity">
    <text evidence="2">Belongs to the TMEM14 family.</text>
</comment>
<evidence type="ECO:0008006" key="9">
    <source>
        <dbReference type="Google" id="ProtNLM"/>
    </source>
</evidence>
<feature type="transmembrane region" description="Helical" evidence="6">
    <location>
        <begin position="31"/>
        <end position="49"/>
    </location>
</feature>
<dbReference type="KEGG" id="sre:PTSG_08229"/>
<reference evidence="7" key="1">
    <citation type="submission" date="2009-08" db="EMBL/GenBank/DDBJ databases">
        <title>Annotation of Salpingoeca rosetta.</title>
        <authorList>
            <consortium name="The Broad Institute Genome Sequencing Platform"/>
            <person name="Russ C."/>
            <person name="Cuomo C."/>
            <person name="Burger G."/>
            <person name="Gray M.W."/>
            <person name="Holland P.W.H."/>
            <person name="King N."/>
            <person name="Lang F.B.F."/>
            <person name="Roger A.J."/>
            <person name="Ruiz-Trillo I."/>
            <person name="Young S.K."/>
            <person name="Zeng Q."/>
            <person name="Gargeya S."/>
            <person name="Alvarado L."/>
            <person name="Berlin A."/>
            <person name="Chapman S.B."/>
            <person name="Chen Z."/>
            <person name="Freedman E."/>
            <person name="Gellesch M."/>
            <person name="Goldberg J."/>
            <person name="Griggs A."/>
            <person name="Gujja S."/>
            <person name="Heilman E."/>
            <person name="Heiman D."/>
            <person name="Howarth C."/>
            <person name="Mehta T."/>
            <person name="Neiman D."/>
            <person name="Pearson M."/>
            <person name="Roberts A."/>
            <person name="Saif S."/>
            <person name="Shea T."/>
            <person name="Shenoy N."/>
            <person name="Sisk P."/>
            <person name="Stolte C."/>
            <person name="Sykes S."/>
            <person name="White J."/>
            <person name="Yandava C."/>
            <person name="Haas B."/>
            <person name="Nusbaum C."/>
            <person name="Birren B."/>
        </authorList>
    </citation>
    <scope>NUCLEOTIDE SEQUENCE [LARGE SCALE GENOMIC DNA]</scope>
    <source>
        <strain evidence="7">ATCC 50818</strain>
    </source>
</reference>
<dbReference type="InterPro" id="IPR044890">
    <property type="entry name" value="TMEM14_sf"/>
</dbReference>
<protein>
    <recommendedName>
        <fullName evidence="9">Transmembrane protein 14C</fullName>
    </recommendedName>
</protein>
<dbReference type="GeneID" id="16071815"/>
<dbReference type="AlphaFoldDB" id="F2UID3"/>
<dbReference type="STRING" id="946362.F2UID3"/>
<keyword evidence="5 6" id="KW-0472">Membrane</keyword>
<dbReference type="OMA" id="CATSALM"/>
<keyword evidence="8" id="KW-1185">Reference proteome</keyword>
<dbReference type="FunCoup" id="F2UID3">
    <property type="interactions" value="503"/>
</dbReference>
<evidence type="ECO:0000256" key="6">
    <source>
        <dbReference type="SAM" id="Phobius"/>
    </source>
</evidence>
<name>F2UID3_SALR5</name>
<dbReference type="InterPro" id="IPR005349">
    <property type="entry name" value="TMEM14"/>
</dbReference>
<dbReference type="Pfam" id="PF03647">
    <property type="entry name" value="Tmemb_14"/>
    <property type="match status" value="1"/>
</dbReference>
<dbReference type="InParanoid" id="F2UID3"/>
<dbReference type="Proteomes" id="UP000007799">
    <property type="component" value="Unassembled WGS sequence"/>
</dbReference>
<evidence type="ECO:0000256" key="5">
    <source>
        <dbReference type="ARBA" id="ARBA00023136"/>
    </source>
</evidence>
<feature type="transmembrane region" description="Helical" evidence="6">
    <location>
        <begin position="6"/>
        <end position="24"/>
    </location>
</feature>
<sequence>MMDTATLNTVFGAVVAFGGLMGYLKKKSLPSLIAGGGSGLAYAVTGYLIRSGNESAGINTAILLSLVLAIVMGRRAAKAKKFMPAGLVAAIASAALLVNGKRALEM</sequence>
<keyword evidence="4 6" id="KW-1133">Transmembrane helix</keyword>
<comment type="subcellular location">
    <subcellularLocation>
        <location evidence="1">Membrane</location>
    </subcellularLocation>
</comment>